<evidence type="ECO:0000313" key="3">
    <source>
        <dbReference type="EMBL" id="XAU15182.1"/>
    </source>
</evidence>
<evidence type="ECO:0000256" key="2">
    <source>
        <dbReference type="SAM" id="SignalP"/>
    </source>
</evidence>
<name>A0ABZ3H9I3_9BACT</name>
<keyword evidence="4" id="KW-1185">Reference proteome</keyword>
<feature type="region of interest" description="Disordered" evidence="1">
    <location>
        <begin position="57"/>
        <end position="91"/>
    </location>
</feature>
<keyword evidence="2" id="KW-0732">Signal</keyword>
<dbReference type="Proteomes" id="UP001447842">
    <property type="component" value="Chromosome"/>
</dbReference>
<organism evidence="3 4">
    <name type="scientific">Sulfurimonas diazotrophicus</name>
    <dbReference type="NCBI Taxonomy" id="3131939"/>
    <lineage>
        <taxon>Bacteria</taxon>
        <taxon>Pseudomonadati</taxon>
        <taxon>Campylobacterota</taxon>
        <taxon>Epsilonproteobacteria</taxon>
        <taxon>Campylobacterales</taxon>
        <taxon>Sulfurimonadaceae</taxon>
        <taxon>Sulfurimonas</taxon>
    </lineage>
</organism>
<gene>
    <name evidence="3" type="ORF">WCY31_00415</name>
</gene>
<dbReference type="PROSITE" id="PS51257">
    <property type="entry name" value="PROKAR_LIPOPROTEIN"/>
    <property type="match status" value="1"/>
</dbReference>
<evidence type="ECO:0000313" key="4">
    <source>
        <dbReference type="Proteomes" id="UP001447842"/>
    </source>
</evidence>
<feature type="compositionally biased region" description="Low complexity" evidence="1">
    <location>
        <begin position="69"/>
        <end position="82"/>
    </location>
</feature>
<feature type="signal peptide" evidence="2">
    <location>
        <begin position="1"/>
        <end position="25"/>
    </location>
</feature>
<evidence type="ECO:0000256" key="1">
    <source>
        <dbReference type="SAM" id="MobiDB-lite"/>
    </source>
</evidence>
<dbReference type="RefSeq" id="WP_345972756.1">
    <property type="nucleotide sequence ID" value="NZ_CP147920.1"/>
</dbReference>
<accession>A0ABZ3H9I3</accession>
<reference evidence="3 4" key="1">
    <citation type="submission" date="2024-03" db="EMBL/GenBank/DDBJ databases">
        <title>Sulfurimonas sp. HSL3-1.</title>
        <authorList>
            <person name="Wang S."/>
        </authorList>
    </citation>
    <scope>NUCLEOTIDE SEQUENCE [LARGE SCALE GENOMIC DNA]</scope>
    <source>
        <strain evidence="3 4">HSL3-1</strain>
    </source>
</reference>
<feature type="chain" id="PRO_5046371176" evidence="2">
    <location>
        <begin position="26"/>
        <end position="211"/>
    </location>
</feature>
<protein>
    <submittedName>
        <fullName evidence="3">Uncharacterized protein</fullName>
    </submittedName>
</protein>
<proteinExistence type="predicted"/>
<sequence>MIQKYVRYAGSLLAVSLLFSGCLKNAEPAAQNVGEPEVLGIVNEPNSPEVEPVPLPMAPKPAPEKPKAVAKAKPAPVAEPEPASMPTLAAPAPVADSPFEKYTVELIPDKEKVAVGEPVSLRVIVKAKDFPLSGSDAHGVQVTFSGLGFATDAPSVECLRAHPNGSEVIYNITAMNSGTYRVAANVSVYPTRECHISSAHKTSAPIVVSVK</sequence>
<dbReference type="EMBL" id="CP147920">
    <property type="protein sequence ID" value="XAU15182.1"/>
    <property type="molecule type" value="Genomic_DNA"/>
</dbReference>